<dbReference type="Pfam" id="PF19556">
    <property type="entry name" value="PRTRC_E"/>
    <property type="match status" value="1"/>
</dbReference>
<dbReference type="InterPro" id="IPR022273">
    <property type="entry name" value="PRTRC_protein-E"/>
</dbReference>
<dbReference type="NCBIfam" id="TIGR03741">
    <property type="entry name" value="PRTRC_E"/>
    <property type="match status" value="1"/>
</dbReference>
<organism evidence="3 4">
    <name type="scientific">Cupriavidus basilensis</name>
    <dbReference type="NCBI Taxonomy" id="68895"/>
    <lineage>
        <taxon>Bacteria</taxon>
        <taxon>Pseudomonadati</taxon>
        <taxon>Pseudomonadota</taxon>
        <taxon>Betaproteobacteria</taxon>
        <taxon>Burkholderiales</taxon>
        <taxon>Burkholderiaceae</taxon>
        <taxon>Cupriavidus</taxon>
    </lineage>
</organism>
<feature type="domain" description="ParB-related ThiF-related cassette protein E" evidence="2">
    <location>
        <begin position="2"/>
        <end position="99"/>
    </location>
</feature>
<reference evidence="3 4" key="1">
    <citation type="submission" date="2020-10" db="EMBL/GenBank/DDBJ databases">
        <title>Complete genome sequence of Cupriavidus basilensis CCUG 49340T.</title>
        <authorList>
            <person name="Salva-Serra F."/>
            <person name="Donoso R.A."/>
            <person name="Cho K.H."/>
            <person name="Yoo J.A."/>
            <person name="Lee K."/>
            <person name="Yoon S.-H."/>
            <person name="Perez-Pantoja D."/>
            <person name="Moore E.R.B."/>
        </authorList>
    </citation>
    <scope>NUCLEOTIDE SEQUENCE [LARGE SCALE GENOMIC DNA]</scope>
    <source>
        <strain evidence="4">CCUG 49340</strain>
        <plasmid evidence="3 4">pRK1-1</plasmid>
    </source>
</reference>
<dbReference type="EMBL" id="CP062805">
    <property type="protein sequence ID" value="QOT81661.1"/>
    <property type="molecule type" value="Genomic_DNA"/>
</dbReference>
<feature type="region of interest" description="Disordered" evidence="1">
    <location>
        <begin position="87"/>
        <end position="146"/>
    </location>
</feature>
<accession>A0A643FR50</accession>
<evidence type="ECO:0000256" key="1">
    <source>
        <dbReference type="SAM" id="MobiDB-lite"/>
    </source>
</evidence>
<name>A0A643FR50_9BURK</name>
<protein>
    <submittedName>
        <fullName evidence="3">PRTRC system protein E</fullName>
    </submittedName>
</protein>
<gene>
    <name evidence="3" type="ORF">F7R26_037230</name>
</gene>
<proteinExistence type="predicted"/>
<evidence type="ECO:0000259" key="2">
    <source>
        <dbReference type="Pfam" id="PF19556"/>
    </source>
</evidence>
<sequence>MFTELAALVRASEKVVVTLTTQGDTMSVVVVPVVKDAADAALSTPLALSATPAELDEGFAAAIAGVSAARQSLAEQVEATRSILEAAKTSQSTKATKALTTAAAPTASETSEEDDDNDKPEGSVGAQATANDGAAKTAGTDLASLL</sequence>
<dbReference type="Proteomes" id="UP000397656">
    <property type="component" value="Plasmid pRK1-1"/>
</dbReference>
<dbReference type="RefSeq" id="WP_058698158.1">
    <property type="nucleotide sequence ID" value="NZ_CP062805.1"/>
</dbReference>
<evidence type="ECO:0000313" key="3">
    <source>
        <dbReference type="EMBL" id="QOT81661.1"/>
    </source>
</evidence>
<dbReference type="AlphaFoldDB" id="A0A643FR50"/>
<evidence type="ECO:0000313" key="4">
    <source>
        <dbReference type="Proteomes" id="UP000397656"/>
    </source>
</evidence>
<dbReference type="GeneID" id="98406618"/>
<feature type="compositionally biased region" description="Low complexity" evidence="1">
    <location>
        <begin position="87"/>
        <end position="109"/>
    </location>
</feature>
<geneLocation type="plasmid" evidence="3 4">
    <name>pRK1-1</name>
</geneLocation>
<keyword evidence="3" id="KW-0614">Plasmid</keyword>